<dbReference type="PANTHER" id="PTHR12358:SF54">
    <property type="entry name" value="SPHINGOSINE KINASE RELATED PROTEIN"/>
    <property type="match status" value="1"/>
</dbReference>
<keyword evidence="2" id="KW-0547">Nucleotide-binding</keyword>
<evidence type="ECO:0000313" key="6">
    <source>
        <dbReference type="EMBL" id="SDU62970.1"/>
    </source>
</evidence>
<dbReference type="InterPro" id="IPR045540">
    <property type="entry name" value="YegS/DAGK_C"/>
</dbReference>
<dbReference type="GO" id="GO:0016301">
    <property type="term" value="F:kinase activity"/>
    <property type="evidence" value="ECO:0007669"/>
    <property type="project" value="UniProtKB-KW"/>
</dbReference>
<dbReference type="InterPro" id="IPR005218">
    <property type="entry name" value="Diacylglycerol/lipid_kinase"/>
</dbReference>
<evidence type="ECO:0000256" key="4">
    <source>
        <dbReference type="ARBA" id="ARBA00022840"/>
    </source>
</evidence>
<dbReference type="PROSITE" id="PS50146">
    <property type="entry name" value="DAGK"/>
    <property type="match status" value="1"/>
</dbReference>
<dbReference type="InterPro" id="IPR001206">
    <property type="entry name" value="Diacylglycerol_kinase_cat_dom"/>
</dbReference>
<organism evidence="6 7">
    <name type="scientific">Desulfobacula phenolica</name>
    <dbReference type="NCBI Taxonomy" id="90732"/>
    <lineage>
        <taxon>Bacteria</taxon>
        <taxon>Pseudomonadati</taxon>
        <taxon>Thermodesulfobacteriota</taxon>
        <taxon>Desulfobacteria</taxon>
        <taxon>Desulfobacterales</taxon>
        <taxon>Desulfobacteraceae</taxon>
        <taxon>Desulfobacula</taxon>
    </lineage>
</organism>
<evidence type="ECO:0000259" key="5">
    <source>
        <dbReference type="PROSITE" id="PS50146"/>
    </source>
</evidence>
<dbReference type="SMART" id="SM00046">
    <property type="entry name" value="DAGKc"/>
    <property type="match status" value="1"/>
</dbReference>
<dbReference type="InterPro" id="IPR050187">
    <property type="entry name" value="Lipid_Phosphate_FormReg"/>
</dbReference>
<evidence type="ECO:0000256" key="1">
    <source>
        <dbReference type="ARBA" id="ARBA00022679"/>
    </source>
</evidence>
<dbReference type="GO" id="GO:0008654">
    <property type="term" value="P:phospholipid biosynthetic process"/>
    <property type="evidence" value="ECO:0007669"/>
    <property type="project" value="InterPro"/>
</dbReference>
<evidence type="ECO:0000256" key="2">
    <source>
        <dbReference type="ARBA" id="ARBA00022741"/>
    </source>
</evidence>
<keyword evidence="4" id="KW-0067">ATP-binding</keyword>
<dbReference type="Gene3D" id="2.60.200.40">
    <property type="match status" value="1"/>
</dbReference>
<feature type="domain" description="DAGKc" evidence="5">
    <location>
        <begin position="1"/>
        <end position="132"/>
    </location>
</feature>
<dbReference type="AlphaFoldDB" id="A0A1H2K2N7"/>
<evidence type="ECO:0000256" key="3">
    <source>
        <dbReference type="ARBA" id="ARBA00022777"/>
    </source>
</evidence>
<dbReference type="SUPFAM" id="SSF111331">
    <property type="entry name" value="NAD kinase/diacylglycerol kinase-like"/>
    <property type="match status" value="1"/>
</dbReference>
<gene>
    <name evidence="6" type="ORF">SAMN04487931_11935</name>
</gene>
<dbReference type="Gene3D" id="3.40.50.10330">
    <property type="entry name" value="Probable inorganic polyphosphate/atp-NAD kinase, domain 1"/>
    <property type="match status" value="1"/>
</dbReference>
<dbReference type="PANTHER" id="PTHR12358">
    <property type="entry name" value="SPHINGOSINE KINASE"/>
    <property type="match status" value="1"/>
</dbReference>
<accession>A0A1H2K2N7</accession>
<keyword evidence="1" id="KW-0808">Transferase</keyword>
<keyword evidence="3 6" id="KW-0418">Kinase</keyword>
<dbReference type="Proteomes" id="UP000199608">
    <property type="component" value="Unassembled WGS sequence"/>
</dbReference>
<dbReference type="Pfam" id="PF00781">
    <property type="entry name" value="DAGK_cat"/>
    <property type="match status" value="1"/>
</dbReference>
<keyword evidence="7" id="KW-1185">Reference proteome</keyword>
<sequence length="295" mass="32717">MKVALIANPYAGGKKVGKLLPVIEKKLAANRIDYQTHLSCYHGHILKIASALNIKQYDAIAAVGGDGSNFHILNGLLSRFKPEEIPPIAVIPVGTGNSFARDLNIHTFEDGIRSLVKNNPRWVDVCSFTQGTKKKYFVNILGLGFATDVAKTAQKFKFLKNFSYLIGVFYRAARLSCHHMELEIDGKPLSQENCFVEFCNSRFTGGNMLIAPDAEIDDGFMDIIIAEKVSRTTLLTTLPQIYTGTHIRHPAVKHIKAQKATIKTWPGKTLSPDGEIIGVTPTTISVHHKMIRYLR</sequence>
<proteinExistence type="predicted"/>
<dbReference type="Pfam" id="PF19279">
    <property type="entry name" value="YegS_C"/>
    <property type="match status" value="1"/>
</dbReference>
<dbReference type="NCBIfam" id="TIGR00147">
    <property type="entry name" value="YegS/Rv2252/BmrU family lipid kinase"/>
    <property type="match status" value="1"/>
</dbReference>
<dbReference type="EMBL" id="FNLL01000019">
    <property type="protein sequence ID" value="SDU62970.1"/>
    <property type="molecule type" value="Genomic_DNA"/>
</dbReference>
<protein>
    <submittedName>
        <fullName evidence="6">Lipid kinase, YegS/Rv2252/BmrU family</fullName>
    </submittedName>
</protein>
<reference evidence="7" key="1">
    <citation type="submission" date="2016-10" db="EMBL/GenBank/DDBJ databases">
        <authorList>
            <person name="Varghese N."/>
            <person name="Submissions S."/>
        </authorList>
    </citation>
    <scope>NUCLEOTIDE SEQUENCE [LARGE SCALE GENOMIC DNA]</scope>
    <source>
        <strain evidence="7">DSM 3384</strain>
    </source>
</reference>
<evidence type="ECO:0000313" key="7">
    <source>
        <dbReference type="Proteomes" id="UP000199608"/>
    </source>
</evidence>
<dbReference type="RefSeq" id="WP_092238281.1">
    <property type="nucleotide sequence ID" value="NZ_FNLL01000019.1"/>
</dbReference>
<name>A0A1H2K2N7_9BACT</name>
<dbReference type="GO" id="GO:0005524">
    <property type="term" value="F:ATP binding"/>
    <property type="evidence" value="ECO:0007669"/>
    <property type="project" value="UniProtKB-KW"/>
</dbReference>
<dbReference type="InterPro" id="IPR017438">
    <property type="entry name" value="ATP-NAD_kinase_N"/>
</dbReference>
<dbReference type="InterPro" id="IPR016064">
    <property type="entry name" value="NAD/diacylglycerol_kinase_sf"/>
</dbReference>